<name>A0A1H2VAK4_9RHOB</name>
<accession>A0A1H2VAK4</accession>
<keyword evidence="2" id="KW-0223">Dioxygenase</keyword>
<feature type="domain" description="VOC" evidence="1">
    <location>
        <begin position="18"/>
        <end position="135"/>
    </location>
</feature>
<proteinExistence type="predicted"/>
<dbReference type="Pfam" id="PF00903">
    <property type="entry name" value="Glyoxalase"/>
    <property type="match status" value="1"/>
</dbReference>
<dbReference type="PANTHER" id="PTHR21366">
    <property type="entry name" value="GLYOXALASE FAMILY PROTEIN"/>
    <property type="match status" value="1"/>
</dbReference>
<gene>
    <name evidence="2" type="ORF">SAMN05444336_1028</name>
</gene>
<organism evidence="2 3">
    <name type="scientific">Albimonas donghaensis</name>
    <dbReference type="NCBI Taxonomy" id="356660"/>
    <lineage>
        <taxon>Bacteria</taxon>
        <taxon>Pseudomonadati</taxon>
        <taxon>Pseudomonadota</taxon>
        <taxon>Alphaproteobacteria</taxon>
        <taxon>Rhodobacterales</taxon>
        <taxon>Paracoccaceae</taxon>
        <taxon>Albimonas</taxon>
    </lineage>
</organism>
<dbReference type="Proteomes" id="UP000199118">
    <property type="component" value="Unassembled WGS sequence"/>
</dbReference>
<dbReference type="CDD" id="cd07253">
    <property type="entry name" value="GLOD5"/>
    <property type="match status" value="1"/>
</dbReference>
<dbReference type="InterPro" id="IPR050383">
    <property type="entry name" value="GlyoxalaseI/FosfomycinResist"/>
</dbReference>
<keyword evidence="2" id="KW-0560">Oxidoreductase</keyword>
<evidence type="ECO:0000313" key="2">
    <source>
        <dbReference type="EMBL" id="SDW65388.1"/>
    </source>
</evidence>
<protein>
    <submittedName>
        <fullName evidence="2">Glyoxalase/Bleomycin resistance protein/Dioxygenase superfamily protein</fullName>
    </submittedName>
</protein>
<evidence type="ECO:0000259" key="1">
    <source>
        <dbReference type="PROSITE" id="PS51819"/>
    </source>
</evidence>
<dbReference type="PANTHER" id="PTHR21366:SF14">
    <property type="entry name" value="GLYOXALASE DOMAIN-CONTAINING PROTEIN 5"/>
    <property type="match status" value="1"/>
</dbReference>
<dbReference type="Gene3D" id="3.10.180.10">
    <property type="entry name" value="2,3-Dihydroxybiphenyl 1,2-Dioxygenase, domain 1"/>
    <property type="match status" value="1"/>
</dbReference>
<dbReference type="STRING" id="356660.SAMN05444336_1028"/>
<dbReference type="SUPFAM" id="SSF54593">
    <property type="entry name" value="Glyoxalase/Bleomycin resistance protein/Dihydroxybiphenyl dioxygenase"/>
    <property type="match status" value="1"/>
</dbReference>
<dbReference type="InterPro" id="IPR029068">
    <property type="entry name" value="Glyas_Bleomycin-R_OHBP_Dase"/>
</dbReference>
<reference evidence="2 3" key="1">
    <citation type="submission" date="2016-10" db="EMBL/GenBank/DDBJ databases">
        <authorList>
            <person name="de Groot N.N."/>
        </authorList>
    </citation>
    <scope>NUCLEOTIDE SEQUENCE [LARGE SCALE GENOMIC DNA]</scope>
    <source>
        <strain evidence="2 3">DSM 17890</strain>
    </source>
</reference>
<dbReference type="AlphaFoldDB" id="A0A1H2VAK4"/>
<dbReference type="GO" id="GO:0051213">
    <property type="term" value="F:dioxygenase activity"/>
    <property type="evidence" value="ECO:0007669"/>
    <property type="project" value="UniProtKB-KW"/>
</dbReference>
<evidence type="ECO:0000313" key="3">
    <source>
        <dbReference type="Proteomes" id="UP000199118"/>
    </source>
</evidence>
<dbReference type="EMBL" id="FNMZ01000002">
    <property type="protein sequence ID" value="SDW65388.1"/>
    <property type="molecule type" value="Genomic_DNA"/>
</dbReference>
<dbReference type="PROSITE" id="PS51819">
    <property type="entry name" value="VOC"/>
    <property type="match status" value="1"/>
</dbReference>
<dbReference type="RefSeq" id="WP_245710434.1">
    <property type="nucleotide sequence ID" value="NZ_FNMZ01000002.1"/>
</dbReference>
<dbReference type="InterPro" id="IPR004360">
    <property type="entry name" value="Glyas_Fos-R_dOase_dom"/>
</dbReference>
<dbReference type="InterPro" id="IPR037523">
    <property type="entry name" value="VOC_core"/>
</dbReference>
<keyword evidence="3" id="KW-1185">Reference proteome</keyword>
<sequence>MSLEEIFGDEAPGPLVRAIDHVVLTVRDIDEACEFYARVLGLEVVTFAGGRRALQVGAQKINLQTIGMEPRNHACIGSGDLCLITDATPTEVVARLHEQRVAVVEGPVEKTGARGTITSVYFNDPWGNLIEVSSYGAA</sequence>